<reference evidence="1 2" key="1">
    <citation type="submission" date="2019-03" db="EMBL/GenBank/DDBJ databases">
        <title>Genomic Encyclopedia of Type Strains, Phase IV (KMG-IV): sequencing the most valuable type-strain genomes for metagenomic binning, comparative biology and taxonomic classification.</title>
        <authorList>
            <person name="Goeker M."/>
        </authorList>
    </citation>
    <scope>NUCLEOTIDE SEQUENCE [LARGE SCALE GENOMIC DNA]</scope>
    <source>
        <strain evidence="1 2">DSM 24591</strain>
    </source>
</reference>
<organism evidence="1 2">
    <name type="scientific">Paralcaligenes ureilyticus</name>
    <dbReference type="NCBI Taxonomy" id="627131"/>
    <lineage>
        <taxon>Bacteria</taxon>
        <taxon>Pseudomonadati</taxon>
        <taxon>Pseudomonadota</taxon>
        <taxon>Betaproteobacteria</taxon>
        <taxon>Burkholderiales</taxon>
        <taxon>Alcaligenaceae</taxon>
        <taxon>Paralcaligenes</taxon>
    </lineage>
</organism>
<evidence type="ECO:0000313" key="2">
    <source>
        <dbReference type="Proteomes" id="UP000295525"/>
    </source>
</evidence>
<dbReference type="AlphaFoldDB" id="A0A4R3MDN9"/>
<gene>
    <name evidence="1" type="ORF">EDC26_101281</name>
</gene>
<evidence type="ECO:0000313" key="1">
    <source>
        <dbReference type="EMBL" id="TCT11053.1"/>
    </source>
</evidence>
<name>A0A4R3MDN9_9BURK</name>
<sequence length="233" mass="26441">MSAQALLTPHPIFIRYPEQAAVNRSLPKNKVYQHSGAGARIKDLFVEQVDQIVWAYKLAPDTINLPAQSEVQEIQIFHLALKTPALHHDVLHCLDDAIPLPIIFELYHQGRTQAIAAYKRPALSGGKSDPEHWVHSSYFSTAWLPSDTPRTALPSTLDLSGLYETLLRQLIPLAARSKETLTEQVERVAQVTIMQREIDQMASRLAKEKQFNRKVDINHALRKLKNELQEIMT</sequence>
<dbReference type="RefSeq" id="WP_132579459.1">
    <property type="nucleotide sequence ID" value="NZ_SMAJ01000001.1"/>
</dbReference>
<dbReference type="InterPro" id="IPR025503">
    <property type="entry name" value="DUF4391"/>
</dbReference>
<accession>A0A4R3MDN9</accession>
<protein>
    <submittedName>
        <fullName evidence="1">Uncharacterized protein DUF4391</fullName>
    </submittedName>
</protein>
<proteinExistence type="predicted"/>
<dbReference type="Pfam" id="PF14335">
    <property type="entry name" value="DUF4391"/>
    <property type="match status" value="1"/>
</dbReference>
<dbReference type="EMBL" id="SMAJ01000001">
    <property type="protein sequence ID" value="TCT11053.1"/>
    <property type="molecule type" value="Genomic_DNA"/>
</dbReference>
<comment type="caution">
    <text evidence="1">The sequence shown here is derived from an EMBL/GenBank/DDBJ whole genome shotgun (WGS) entry which is preliminary data.</text>
</comment>
<dbReference type="Proteomes" id="UP000295525">
    <property type="component" value="Unassembled WGS sequence"/>
</dbReference>
<dbReference type="OrthoDB" id="9805811at2"/>
<keyword evidence="2" id="KW-1185">Reference proteome</keyword>